<reference evidence="2" key="1">
    <citation type="journal article" date="2020" name="Nat. Commun.">
        <title>Large-scale genome sequencing of mycorrhizal fungi provides insights into the early evolution of symbiotic traits.</title>
        <authorList>
            <person name="Miyauchi S."/>
            <person name="Kiss E."/>
            <person name="Kuo A."/>
            <person name="Drula E."/>
            <person name="Kohler A."/>
            <person name="Sanchez-Garcia M."/>
            <person name="Morin E."/>
            <person name="Andreopoulos B."/>
            <person name="Barry K.W."/>
            <person name="Bonito G."/>
            <person name="Buee M."/>
            <person name="Carver A."/>
            <person name="Chen C."/>
            <person name="Cichocki N."/>
            <person name="Clum A."/>
            <person name="Culley D."/>
            <person name="Crous P.W."/>
            <person name="Fauchery L."/>
            <person name="Girlanda M."/>
            <person name="Hayes R.D."/>
            <person name="Keri Z."/>
            <person name="LaButti K."/>
            <person name="Lipzen A."/>
            <person name="Lombard V."/>
            <person name="Magnuson J."/>
            <person name="Maillard F."/>
            <person name="Murat C."/>
            <person name="Nolan M."/>
            <person name="Ohm R.A."/>
            <person name="Pangilinan J."/>
            <person name="Pereira M.F."/>
            <person name="Perotto S."/>
            <person name="Peter M."/>
            <person name="Pfister S."/>
            <person name="Riley R."/>
            <person name="Sitrit Y."/>
            <person name="Stielow J.B."/>
            <person name="Szollosi G."/>
            <person name="Zifcakova L."/>
            <person name="Stursova M."/>
            <person name="Spatafora J.W."/>
            <person name="Tedersoo L."/>
            <person name="Vaario L.M."/>
            <person name="Yamada A."/>
            <person name="Yan M."/>
            <person name="Wang P."/>
            <person name="Xu J."/>
            <person name="Bruns T."/>
            <person name="Baldrian P."/>
            <person name="Vilgalys R."/>
            <person name="Dunand C."/>
            <person name="Henrissat B."/>
            <person name="Grigoriev I.V."/>
            <person name="Hibbett D."/>
            <person name="Nagy L.G."/>
            <person name="Martin F.M."/>
        </authorList>
    </citation>
    <scope>NUCLEOTIDE SEQUENCE</scope>
    <source>
        <strain evidence="2">UP504</strain>
    </source>
</reference>
<accession>A0A9P6DR84</accession>
<gene>
    <name evidence="2" type="ORF">BS47DRAFT_1395612</name>
</gene>
<feature type="region of interest" description="Disordered" evidence="1">
    <location>
        <begin position="1"/>
        <end position="25"/>
    </location>
</feature>
<organism evidence="2 3">
    <name type="scientific">Hydnum rufescens UP504</name>
    <dbReference type="NCBI Taxonomy" id="1448309"/>
    <lineage>
        <taxon>Eukaryota</taxon>
        <taxon>Fungi</taxon>
        <taxon>Dikarya</taxon>
        <taxon>Basidiomycota</taxon>
        <taxon>Agaricomycotina</taxon>
        <taxon>Agaricomycetes</taxon>
        <taxon>Cantharellales</taxon>
        <taxon>Hydnaceae</taxon>
        <taxon>Hydnum</taxon>
    </lineage>
</organism>
<keyword evidence="3" id="KW-1185">Reference proteome</keyword>
<comment type="caution">
    <text evidence="2">The sequence shown here is derived from an EMBL/GenBank/DDBJ whole genome shotgun (WGS) entry which is preliminary data.</text>
</comment>
<proteinExistence type="predicted"/>
<feature type="compositionally biased region" description="Polar residues" evidence="1">
    <location>
        <begin position="131"/>
        <end position="141"/>
    </location>
</feature>
<evidence type="ECO:0000313" key="3">
    <source>
        <dbReference type="Proteomes" id="UP000886523"/>
    </source>
</evidence>
<name>A0A9P6DR84_9AGAM</name>
<sequence length="247" mass="26642">MARRRSRGDRPTDQGSNQESTPILLDPAGIGDVAATGSLSAGAYFTLVCPLGSSFIPVSEPVSRNNNQTTPTGPTLLVSGLLGTPWDCRIIVQGPIPHPIRSSAVYRRQRSRVDRAADTCTVKKTRHGKSDASSVLKQFSPDNEDEGAQLATPKQPPSGMPTSGWQRIDCGPSQEIPKHHLTPPPVPSTPAGSRRILPVRPPHISPRRLVPRSTTNIHPAYPSSDHVRSDPDAEQTVTETTQRSHVD</sequence>
<dbReference type="EMBL" id="MU129009">
    <property type="protein sequence ID" value="KAF9510832.1"/>
    <property type="molecule type" value="Genomic_DNA"/>
</dbReference>
<dbReference type="Proteomes" id="UP000886523">
    <property type="component" value="Unassembled WGS sequence"/>
</dbReference>
<evidence type="ECO:0000313" key="2">
    <source>
        <dbReference type="EMBL" id="KAF9510832.1"/>
    </source>
</evidence>
<feature type="region of interest" description="Disordered" evidence="1">
    <location>
        <begin position="121"/>
        <end position="247"/>
    </location>
</feature>
<protein>
    <submittedName>
        <fullName evidence="2">Uncharacterized protein</fullName>
    </submittedName>
</protein>
<evidence type="ECO:0000256" key="1">
    <source>
        <dbReference type="SAM" id="MobiDB-lite"/>
    </source>
</evidence>
<dbReference type="AlphaFoldDB" id="A0A9P6DR84"/>